<evidence type="ECO:0000313" key="1">
    <source>
        <dbReference type="EMBL" id="VDL77378.1"/>
    </source>
</evidence>
<dbReference type="Proteomes" id="UP000271162">
    <property type="component" value="Unassembled WGS sequence"/>
</dbReference>
<dbReference type="AlphaFoldDB" id="A0A0N4YBF5"/>
<name>A0A0N4YBF5_NIPBR</name>
<accession>A0A0N4YBF5</accession>
<gene>
    <name evidence="1" type="ORF">NBR_LOCUS13789</name>
</gene>
<evidence type="ECO:0000313" key="3">
    <source>
        <dbReference type="WBParaSite" id="NBR_0001378801-mRNA-1"/>
    </source>
</evidence>
<dbReference type="EMBL" id="UYSL01021143">
    <property type="protein sequence ID" value="VDL77378.1"/>
    <property type="molecule type" value="Genomic_DNA"/>
</dbReference>
<protein>
    <submittedName>
        <fullName evidence="1 3">Uncharacterized protein</fullName>
    </submittedName>
</protein>
<keyword evidence="2" id="KW-1185">Reference proteome</keyword>
<reference evidence="3" key="1">
    <citation type="submission" date="2017-02" db="UniProtKB">
        <authorList>
            <consortium name="WormBaseParasite"/>
        </authorList>
    </citation>
    <scope>IDENTIFICATION</scope>
</reference>
<dbReference type="WBParaSite" id="NBR_0001378801-mRNA-1">
    <property type="protein sequence ID" value="NBR_0001378801-mRNA-1"/>
    <property type="gene ID" value="NBR_0001378801"/>
</dbReference>
<sequence>MNFRPIITAVYVNSERGEQLIPLVGANISSRSVSSCIINQREIPYESMTARFTTPHTSAEPAVGLPIDVRLVG</sequence>
<organism evidence="3">
    <name type="scientific">Nippostrongylus brasiliensis</name>
    <name type="common">Rat hookworm</name>
    <dbReference type="NCBI Taxonomy" id="27835"/>
    <lineage>
        <taxon>Eukaryota</taxon>
        <taxon>Metazoa</taxon>
        <taxon>Ecdysozoa</taxon>
        <taxon>Nematoda</taxon>
        <taxon>Chromadorea</taxon>
        <taxon>Rhabditida</taxon>
        <taxon>Rhabditina</taxon>
        <taxon>Rhabditomorpha</taxon>
        <taxon>Strongyloidea</taxon>
        <taxon>Heligmosomidae</taxon>
        <taxon>Nippostrongylus</taxon>
    </lineage>
</organism>
<evidence type="ECO:0000313" key="2">
    <source>
        <dbReference type="Proteomes" id="UP000271162"/>
    </source>
</evidence>
<proteinExistence type="predicted"/>
<reference evidence="1 2" key="2">
    <citation type="submission" date="2018-11" db="EMBL/GenBank/DDBJ databases">
        <authorList>
            <consortium name="Pathogen Informatics"/>
        </authorList>
    </citation>
    <scope>NUCLEOTIDE SEQUENCE [LARGE SCALE GENOMIC DNA]</scope>
</reference>